<proteinExistence type="predicted"/>
<reference evidence="10 11" key="1">
    <citation type="submission" date="2020-12" db="EMBL/GenBank/DDBJ databases">
        <title>Geomonas sp. Red421, isolated from paddy soil.</title>
        <authorList>
            <person name="Xu Z."/>
            <person name="Zhang Z."/>
            <person name="Masuda Y."/>
            <person name="Itoh H."/>
            <person name="Senoo K."/>
        </authorList>
    </citation>
    <scope>NUCLEOTIDE SEQUENCE [LARGE SCALE GENOMIC DNA]</scope>
    <source>
        <strain evidence="10 11">Red421</strain>
    </source>
</reference>
<dbReference type="Gene3D" id="3.30.450.40">
    <property type="match status" value="1"/>
</dbReference>
<dbReference type="EMBL" id="JAEMHL010000003">
    <property type="protein sequence ID" value="MBJ6749905.1"/>
    <property type="molecule type" value="Genomic_DNA"/>
</dbReference>
<dbReference type="PROSITE" id="PS50112">
    <property type="entry name" value="PAS"/>
    <property type="match status" value="1"/>
</dbReference>
<dbReference type="PROSITE" id="PS50109">
    <property type="entry name" value="HIS_KIN"/>
    <property type="match status" value="1"/>
</dbReference>
<dbReference type="PROSITE" id="PS50113">
    <property type="entry name" value="PAC"/>
    <property type="match status" value="1"/>
</dbReference>
<keyword evidence="11" id="KW-1185">Reference proteome</keyword>
<dbReference type="SMART" id="SM00387">
    <property type="entry name" value="HATPase_c"/>
    <property type="match status" value="1"/>
</dbReference>
<dbReference type="InterPro" id="IPR004358">
    <property type="entry name" value="Sig_transdc_His_kin-like_C"/>
</dbReference>
<dbReference type="InterPro" id="IPR035965">
    <property type="entry name" value="PAS-like_dom_sf"/>
</dbReference>
<feature type="domain" description="PAS" evidence="8">
    <location>
        <begin position="4"/>
        <end position="52"/>
    </location>
</feature>
<name>A0ABS0YC77_9BACT</name>
<dbReference type="SUPFAM" id="SSF55785">
    <property type="entry name" value="PYP-like sensor domain (PAS domain)"/>
    <property type="match status" value="1"/>
</dbReference>
<sequence length="566" mass="63216">MINHQHQTKDIIEAIRDPFGSVDMSGRLRYCNEAFCDMVGYTRSELYSMTYVDLTPAKWHAMEAGIIQDQVLANGFSEIYEKEYRRKDGSVLPVELLVSLKKNQDGTPAEMMAVVRDISERKLIEQERKSVFEFLQIVNASITVEELIAAALRHLQESSGCSAVGIRIREEEDYPYYVAQGFPSEFLKAENMLCNKTSHGEIIRDSSGIPVLDCMCGNVIRGRFDCSKPFFTSNGSFWTNSTTELLATTSEADRQSGTRNTCNRAGYESVALIPLVVGKDRLGLLQLNDFRKGIFSAASISMWETLAGYLAIALKKFQSEEALKKLNEQLDLRIQARTSRLETALKELESFSYSVSHDLRAPLRHINSYIAMVVEDFGDLLPPEAHANLERSRTASRQMGKLIDDLLELSRVGRTTLAKESVNLSDLAQSACAALHEAEPCRHVDFVVGKGHQVHGDRSLLMQMMVNLLENAWKYSAVNPTARIEFGKVSTSGQEAFYVKDNGVGFDMAFSDKLFGPFQRLHGTEFEGTGIGLATVKRIIERHGGSIWAESKPDEGATFYFTLQGA</sequence>
<evidence type="ECO:0000313" key="10">
    <source>
        <dbReference type="EMBL" id="MBJ6749905.1"/>
    </source>
</evidence>
<dbReference type="SMART" id="SM00091">
    <property type="entry name" value="PAS"/>
    <property type="match status" value="1"/>
</dbReference>
<dbReference type="InterPro" id="IPR003594">
    <property type="entry name" value="HATPase_dom"/>
</dbReference>
<keyword evidence="6" id="KW-0472">Membrane</keyword>
<dbReference type="InterPro" id="IPR036097">
    <property type="entry name" value="HisK_dim/P_sf"/>
</dbReference>
<dbReference type="InterPro" id="IPR029016">
    <property type="entry name" value="GAF-like_dom_sf"/>
</dbReference>
<evidence type="ECO:0000259" key="8">
    <source>
        <dbReference type="PROSITE" id="PS50112"/>
    </source>
</evidence>
<organism evidence="10 11">
    <name type="scientific">Geomonas anaerohicana</name>
    <dbReference type="NCBI Taxonomy" id="2798583"/>
    <lineage>
        <taxon>Bacteria</taxon>
        <taxon>Pseudomonadati</taxon>
        <taxon>Thermodesulfobacteriota</taxon>
        <taxon>Desulfuromonadia</taxon>
        <taxon>Geobacterales</taxon>
        <taxon>Geobacteraceae</taxon>
        <taxon>Geomonas</taxon>
    </lineage>
</organism>
<keyword evidence="3" id="KW-0597">Phosphoprotein</keyword>
<dbReference type="Gene3D" id="1.10.287.130">
    <property type="match status" value="1"/>
</dbReference>
<protein>
    <recommendedName>
        <fullName evidence="2">histidine kinase</fullName>
        <ecNumber evidence="2">2.7.13.3</ecNumber>
    </recommendedName>
</protein>
<dbReference type="Pfam" id="PF00512">
    <property type="entry name" value="HisKA"/>
    <property type="match status" value="1"/>
</dbReference>
<evidence type="ECO:0000256" key="4">
    <source>
        <dbReference type="ARBA" id="ARBA00022679"/>
    </source>
</evidence>
<dbReference type="SUPFAM" id="SSF55874">
    <property type="entry name" value="ATPase domain of HSP90 chaperone/DNA topoisomerase II/histidine kinase"/>
    <property type="match status" value="1"/>
</dbReference>
<dbReference type="SUPFAM" id="SSF47384">
    <property type="entry name" value="Homodimeric domain of signal transducing histidine kinase"/>
    <property type="match status" value="1"/>
</dbReference>
<evidence type="ECO:0000313" key="11">
    <source>
        <dbReference type="Proteomes" id="UP000614714"/>
    </source>
</evidence>
<dbReference type="CDD" id="cd00130">
    <property type="entry name" value="PAS"/>
    <property type="match status" value="1"/>
</dbReference>
<evidence type="ECO:0000256" key="5">
    <source>
        <dbReference type="ARBA" id="ARBA00022777"/>
    </source>
</evidence>
<evidence type="ECO:0000256" key="2">
    <source>
        <dbReference type="ARBA" id="ARBA00012438"/>
    </source>
</evidence>
<accession>A0ABS0YC77</accession>
<dbReference type="InterPro" id="IPR005467">
    <property type="entry name" value="His_kinase_dom"/>
</dbReference>
<keyword evidence="5" id="KW-0418">Kinase</keyword>
<dbReference type="Pfam" id="PF00989">
    <property type="entry name" value="PAS"/>
    <property type="match status" value="1"/>
</dbReference>
<evidence type="ECO:0000259" key="7">
    <source>
        <dbReference type="PROSITE" id="PS50109"/>
    </source>
</evidence>
<gene>
    <name evidence="10" type="ORF">JFN91_06735</name>
</gene>
<evidence type="ECO:0000259" key="9">
    <source>
        <dbReference type="PROSITE" id="PS50113"/>
    </source>
</evidence>
<dbReference type="InterPro" id="IPR036890">
    <property type="entry name" value="HATPase_C_sf"/>
</dbReference>
<dbReference type="Proteomes" id="UP000614714">
    <property type="component" value="Unassembled WGS sequence"/>
</dbReference>
<dbReference type="PANTHER" id="PTHR42878">
    <property type="entry name" value="TWO-COMPONENT HISTIDINE KINASE"/>
    <property type="match status" value="1"/>
</dbReference>
<comment type="caution">
    <text evidence="10">The sequence shown here is derived from an EMBL/GenBank/DDBJ whole genome shotgun (WGS) entry which is preliminary data.</text>
</comment>
<evidence type="ECO:0000256" key="1">
    <source>
        <dbReference type="ARBA" id="ARBA00000085"/>
    </source>
</evidence>
<keyword evidence="4" id="KW-0808">Transferase</keyword>
<evidence type="ECO:0000256" key="6">
    <source>
        <dbReference type="ARBA" id="ARBA00023136"/>
    </source>
</evidence>
<dbReference type="NCBIfam" id="TIGR00229">
    <property type="entry name" value="sensory_box"/>
    <property type="match status" value="1"/>
</dbReference>
<dbReference type="PRINTS" id="PR00344">
    <property type="entry name" value="BCTRLSENSOR"/>
</dbReference>
<dbReference type="Pfam" id="PF02518">
    <property type="entry name" value="HATPase_c"/>
    <property type="match status" value="1"/>
</dbReference>
<dbReference type="EC" id="2.7.13.3" evidence="2"/>
<dbReference type="Gene3D" id="3.30.450.20">
    <property type="entry name" value="PAS domain"/>
    <property type="match status" value="1"/>
</dbReference>
<dbReference type="InterPro" id="IPR013767">
    <property type="entry name" value="PAS_fold"/>
</dbReference>
<dbReference type="InterPro" id="IPR000700">
    <property type="entry name" value="PAS-assoc_C"/>
</dbReference>
<comment type="catalytic activity">
    <reaction evidence="1">
        <text>ATP + protein L-histidine = ADP + protein N-phospho-L-histidine.</text>
        <dbReference type="EC" id="2.7.13.3"/>
    </reaction>
</comment>
<dbReference type="InterPro" id="IPR050351">
    <property type="entry name" value="BphY/WalK/GraS-like"/>
</dbReference>
<dbReference type="InterPro" id="IPR001610">
    <property type="entry name" value="PAC"/>
</dbReference>
<feature type="domain" description="PAC" evidence="9">
    <location>
        <begin position="78"/>
        <end position="130"/>
    </location>
</feature>
<dbReference type="CDD" id="cd00082">
    <property type="entry name" value="HisKA"/>
    <property type="match status" value="1"/>
</dbReference>
<dbReference type="SMART" id="SM00388">
    <property type="entry name" value="HisKA"/>
    <property type="match status" value="1"/>
</dbReference>
<dbReference type="SMART" id="SM00086">
    <property type="entry name" value="PAC"/>
    <property type="match status" value="1"/>
</dbReference>
<dbReference type="SUPFAM" id="SSF55781">
    <property type="entry name" value="GAF domain-like"/>
    <property type="match status" value="1"/>
</dbReference>
<dbReference type="PANTHER" id="PTHR42878:SF15">
    <property type="entry name" value="BACTERIOPHYTOCHROME"/>
    <property type="match status" value="1"/>
</dbReference>
<dbReference type="InterPro" id="IPR000014">
    <property type="entry name" value="PAS"/>
</dbReference>
<feature type="domain" description="Histidine kinase" evidence="7">
    <location>
        <begin position="354"/>
        <end position="566"/>
    </location>
</feature>
<dbReference type="Gene3D" id="3.30.565.10">
    <property type="entry name" value="Histidine kinase-like ATPase, C-terminal domain"/>
    <property type="match status" value="1"/>
</dbReference>
<dbReference type="RefSeq" id="WP_199388450.1">
    <property type="nucleotide sequence ID" value="NZ_JAEMHL010000003.1"/>
</dbReference>
<evidence type="ECO:0000256" key="3">
    <source>
        <dbReference type="ARBA" id="ARBA00022553"/>
    </source>
</evidence>
<dbReference type="InterPro" id="IPR003661">
    <property type="entry name" value="HisK_dim/P_dom"/>
</dbReference>